<dbReference type="SMART" id="SM00895">
    <property type="entry name" value="FCD"/>
    <property type="match status" value="1"/>
</dbReference>
<keyword evidence="2" id="KW-0238">DNA-binding</keyword>
<dbReference type="InterPro" id="IPR008920">
    <property type="entry name" value="TF_FadR/GntR_C"/>
</dbReference>
<keyword evidence="1" id="KW-0805">Transcription regulation</keyword>
<dbReference type="Gene3D" id="1.20.120.530">
    <property type="entry name" value="GntR ligand-binding domain-like"/>
    <property type="match status" value="1"/>
</dbReference>
<reference evidence="5 6" key="1">
    <citation type="submission" date="2020-08" db="EMBL/GenBank/DDBJ databases">
        <title>Whole genome shotgun sequence of Actinocatenispora thailandica NBRC 105041.</title>
        <authorList>
            <person name="Komaki H."/>
            <person name="Tamura T."/>
        </authorList>
    </citation>
    <scope>NUCLEOTIDE SEQUENCE [LARGE SCALE GENOMIC DNA]</scope>
    <source>
        <strain evidence="5 6">NBRC 105041</strain>
    </source>
</reference>
<dbReference type="SUPFAM" id="SSF48008">
    <property type="entry name" value="GntR ligand-binding domain-like"/>
    <property type="match status" value="1"/>
</dbReference>
<dbReference type="PANTHER" id="PTHR43537:SF45">
    <property type="entry name" value="GNTR FAMILY REGULATORY PROTEIN"/>
    <property type="match status" value="1"/>
</dbReference>
<evidence type="ECO:0000313" key="6">
    <source>
        <dbReference type="Proteomes" id="UP000611640"/>
    </source>
</evidence>
<dbReference type="InterPro" id="IPR036388">
    <property type="entry name" value="WH-like_DNA-bd_sf"/>
</dbReference>
<dbReference type="GO" id="GO:0003677">
    <property type="term" value="F:DNA binding"/>
    <property type="evidence" value="ECO:0007669"/>
    <property type="project" value="UniProtKB-KW"/>
</dbReference>
<evidence type="ECO:0000313" key="5">
    <source>
        <dbReference type="EMBL" id="BCJ36142.1"/>
    </source>
</evidence>
<dbReference type="SMART" id="SM00345">
    <property type="entry name" value="HTH_GNTR"/>
    <property type="match status" value="1"/>
</dbReference>
<dbReference type="CDD" id="cd07377">
    <property type="entry name" value="WHTH_GntR"/>
    <property type="match status" value="1"/>
</dbReference>
<gene>
    <name evidence="5" type="ORF">Athai_36450</name>
</gene>
<sequence length="236" mass="25577">MSTGRSGRGGLGALPSFEPPRSVRERIADALRAAVITGELRPGEIHSAPVLAERFGVSATPVREAMLDLVREGMVEPVRNKGFRVTELSDTQLDEYSEIRALIEAPAVRKVAETVDPATIERLRPLAEQVVAAAAGGDVIAYIEADRRFHLALLALAGNAHLVEVVRDLRNRSRLYGVPVLAERDELAASSRGHIELLDAIVAGDGPRTERLMRSHIHDVRGIWARPDRGDAEPAG</sequence>
<dbReference type="PROSITE" id="PS50949">
    <property type="entry name" value="HTH_GNTR"/>
    <property type="match status" value="1"/>
</dbReference>
<name>A0A7R7HXF9_9ACTN</name>
<accession>A0A7R7HXF9</accession>
<dbReference type="InterPro" id="IPR000524">
    <property type="entry name" value="Tscrpt_reg_HTH_GntR"/>
</dbReference>
<proteinExistence type="predicted"/>
<evidence type="ECO:0000259" key="4">
    <source>
        <dbReference type="PROSITE" id="PS50949"/>
    </source>
</evidence>
<dbReference type="Proteomes" id="UP000611640">
    <property type="component" value="Chromosome"/>
</dbReference>
<dbReference type="KEGG" id="atl:Athai_36450"/>
<evidence type="ECO:0000256" key="2">
    <source>
        <dbReference type="ARBA" id="ARBA00023125"/>
    </source>
</evidence>
<dbReference type="AlphaFoldDB" id="A0A7R7HXF9"/>
<dbReference type="SUPFAM" id="SSF46785">
    <property type="entry name" value="Winged helix' DNA-binding domain"/>
    <property type="match status" value="1"/>
</dbReference>
<dbReference type="EMBL" id="AP023355">
    <property type="protein sequence ID" value="BCJ36142.1"/>
    <property type="molecule type" value="Genomic_DNA"/>
</dbReference>
<dbReference type="InterPro" id="IPR036390">
    <property type="entry name" value="WH_DNA-bd_sf"/>
</dbReference>
<keyword evidence="3" id="KW-0804">Transcription</keyword>
<dbReference type="Pfam" id="PF07729">
    <property type="entry name" value="FCD"/>
    <property type="match status" value="1"/>
</dbReference>
<protein>
    <submittedName>
        <fullName evidence="5">GntR family transcriptional regulator</fullName>
    </submittedName>
</protein>
<organism evidence="5 6">
    <name type="scientific">Actinocatenispora thailandica</name>
    <dbReference type="NCBI Taxonomy" id="227318"/>
    <lineage>
        <taxon>Bacteria</taxon>
        <taxon>Bacillati</taxon>
        <taxon>Actinomycetota</taxon>
        <taxon>Actinomycetes</taxon>
        <taxon>Micromonosporales</taxon>
        <taxon>Micromonosporaceae</taxon>
        <taxon>Actinocatenispora</taxon>
    </lineage>
</organism>
<keyword evidence="6" id="KW-1185">Reference proteome</keyword>
<dbReference type="RefSeq" id="WP_239157019.1">
    <property type="nucleotide sequence ID" value="NZ_AP023355.1"/>
</dbReference>
<dbReference type="Pfam" id="PF00392">
    <property type="entry name" value="GntR"/>
    <property type="match status" value="1"/>
</dbReference>
<dbReference type="PANTHER" id="PTHR43537">
    <property type="entry name" value="TRANSCRIPTIONAL REGULATOR, GNTR FAMILY"/>
    <property type="match status" value="1"/>
</dbReference>
<feature type="domain" description="HTH gntR-type" evidence="4">
    <location>
        <begin position="21"/>
        <end position="88"/>
    </location>
</feature>
<evidence type="ECO:0000256" key="1">
    <source>
        <dbReference type="ARBA" id="ARBA00023015"/>
    </source>
</evidence>
<dbReference type="GO" id="GO:0003700">
    <property type="term" value="F:DNA-binding transcription factor activity"/>
    <property type="evidence" value="ECO:0007669"/>
    <property type="project" value="InterPro"/>
</dbReference>
<dbReference type="Gene3D" id="1.10.10.10">
    <property type="entry name" value="Winged helix-like DNA-binding domain superfamily/Winged helix DNA-binding domain"/>
    <property type="match status" value="1"/>
</dbReference>
<dbReference type="InterPro" id="IPR011711">
    <property type="entry name" value="GntR_C"/>
</dbReference>
<evidence type="ECO:0000256" key="3">
    <source>
        <dbReference type="ARBA" id="ARBA00023163"/>
    </source>
</evidence>